<accession>A0AAD5PXE7</accession>
<dbReference type="InterPro" id="IPR029440">
    <property type="entry name" value="DRC1_C"/>
</dbReference>
<protein>
    <recommendedName>
        <fullName evidence="9">Dynein regulatory complex protein 1/2 N-terminal domain-containing protein</fullName>
    </recommendedName>
</protein>
<dbReference type="AlphaFoldDB" id="A0AAD5PXE7"/>
<evidence type="ECO:0008006" key="9">
    <source>
        <dbReference type="Google" id="ProtNLM"/>
    </source>
</evidence>
<proteinExistence type="inferred from homology"/>
<evidence type="ECO:0000256" key="1">
    <source>
        <dbReference type="ARBA" id="ARBA00009688"/>
    </source>
</evidence>
<dbReference type="Pfam" id="PF14775">
    <property type="entry name" value="NYD-SP28_assoc"/>
    <property type="match status" value="1"/>
</dbReference>
<dbReference type="Proteomes" id="UP000820818">
    <property type="component" value="Linkage Group LG5"/>
</dbReference>
<keyword evidence="8" id="KW-1185">Reference proteome</keyword>
<comment type="caution">
    <text evidence="7">The sequence shown here is derived from an EMBL/GenBank/DDBJ whole genome shotgun (WGS) entry which is preliminary data.</text>
</comment>
<feature type="coiled-coil region" evidence="3">
    <location>
        <begin position="145"/>
        <end position="172"/>
    </location>
</feature>
<dbReference type="PANTHER" id="PTHR21625">
    <property type="entry name" value="NYD-SP28 PROTEIN"/>
    <property type="match status" value="1"/>
</dbReference>
<sequence>MDTTSRQKSTAQRTAKEATQMEDPSIRLDGIVKQCTTSTDHAKLVGEKGEAALVASFNVLKRLKDDGCDLIGSVESSSAVRIGRRLSQRRATETECTALSEACSSHVDTVNVKLQSTWTEAFKNTAPHQLTADINEIQGMSDDILQTQQVLIDRLREEVNQADKTIQLEIERQTEDLSVMRKRMKDHLDATRATQRCQLGEIDANHTNLMDQMLADWSTSENQIVRELNELGNQWMDDLYQTDVYYYNECTEIRNSLTSDIQLIEQELEKLKVDFALNNEVLDYNCRVLKLREEERAGLIVHHKRKINRLTDRYRQLKEESNKAGQIRREEELKLIKEIEHLRKDCESMESKFSTIKCANDRQLESVCEMAEDRITELLKKLANIDERIFVEILEQPWDNLVGVSRHIQPKASALDPKQLEQVVVRLEKNLQFLTGTIPEVGSPKERLMKALDIPDEHEFHVLLTAMHPVPDSDILKELACYIQQQRSRPADQPVTTRRYLADAATIRNHFELFKETAVPKKRLDMWKMLARALVQYERILRDRLTLAADVLALTTQSTELD</sequence>
<feature type="coiled-coil region" evidence="3">
    <location>
        <begin position="300"/>
        <end position="388"/>
    </location>
</feature>
<comment type="similarity">
    <text evidence="1">Belongs to the DRC1 family.</text>
</comment>
<dbReference type="InterPro" id="IPR039505">
    <property type="entry name" value="DRC1/2_N"/>
</dbReference>
<feature type="domain" description="Dynein regulatory complex protein 1 C-terminal" evidence="6">
    <location>
        <begin position="517"/>
        <end position="561"/>
    </location>
</feature>
<evidence type="ECO:0000256" key="2">
    <source>
        <dbReference type="ARBA" id="ARBA00023054"/>
    </source>
</evidence>
<feature type="compositionally biased region" description="Polar residues" evidence="4">
    <location>
        <begin position="1"/>
        <end position="13"/>
    </location>
</feature>
<evidence type="ECO:0000313" key="7">
    <source>
        <dbReference type="EMBL" id="KAI9558855.1"/>
    </source>
</evidence>
<organism evidence="7 8">
    <name type="scientific">Daphnia sinensis</name>
    <dbReference type="NCBI Taxonomy" id="1820382"/>
    <lineage>
        <taxon>Eukaryota</taxon>
        <taxon>Metazoa</taxon>
        <taxon>Ecdysozoa</taxon>
        <taxon>Arthropoda</taxon>
        <taxon>Crustacea</taxon>
        <taxon>Branchiopoda</taxon>
        <taxon>Diplostraca</taxon>
        <taxon>Cladocera</taxon>
        <taxon>Anomopoda</taxon>
        <taxon>Daphniidae</taxon>
        <taxon>Daphnia</taxon>
        <taxon>Daphnia similis group</taxon>
    </lineage>
</organism>
<gene>
    <name evidence="7" type="ORF">GHT06_015644</name>
</gene>
<reference evidence="7 8" key="1">
    <citation type="submission" date="2022-05" db="EMBL/GenBank/DDBJ databases">
        <title>A multi-omics perspective on studying reproductive biology in Daphnia sinensis.</title>
        <authorList>
            <person name="Jia J."/>
        </authorList>
    </citation>
    <scope>NUCLEOTIDE SEQUENCE [LARGE SCALE GENOMIC DNA]</scope>
    <source>
        <strain evidence="7 8">WSL</strain>
    </source>
</reference>
<keyword evidence="2 3" id="KW-0175">Coiled coil</keyword>
<dbReference type="GO" id="GO:0003352">
    <property type="term" value="P:regulation of cilium movement"/>
    <property type="evidence" value="ECO:0007669"/>
    <property type="project" value="TreeGrafter"/>
</dbReference>
<feature type="domain" description="Dynein regulatory complex protein 1/2 N-terminal" evidence="5">
    <location>
        <begin position="110"/>
        <end position="177"/>
    </location>
</feature>
<evidence type="ECO:0000313" key="8">
    <source>
        <dbReference type="Proteomes" id="UP000820818"/>
    </source>
</evidence>
<dbReference type="EMBL" id="WJBH02000005">
    <property type="protein sequence ID" value="KAI9558855.1"/>
    <property type="molecule type" value="Genomic_DNA"/>
</dbReference>
<dbReference type="GO" id="GO:0070286">
    <property type="term" value="P:axonemal dynein complex assembly"/>
    <property type="evidence" value="ECO:0007669"/>
    <property type="project" value="InterPro"/>
</dbReference>
<evidence type="ECO:0000259" key="5">
    <source>
        <dbReference type="Pfam" id="PF14772"/>
    </source>
</evidence>
<evidence type="ECO:0000256" key="3">
    <source>
        <dbReference type="SAM" id="Coils"/>
    </source>
</evidence>
<name>A0AAD5PXE7_9CRUS</name>
<dbReference type="GO" id="GO:0060285">
    <property type="term" value="P:cilium-dependent cell motility"/>
    <property type="evidence" value="ECO:0007669"/>
    <property type="project" value="TreeGrafter"/>
</dbReference>
<dbReference type="PANTHER" id="PTHR21625:SF1">
    <property type="entry name" value="DYNEIN REGULATORY COMPLEX PROTEIN 1"/>
    <property type="match status" value="1"/>
</dbReference>
<dbReference type="GO" id="GO:0005858">
    <property type="term" value="C:axonemal dynein complex"/>
    <property type="evidence" value="ECO:0007669"/>
    <property type="project" value="InterPro"/>
</dbReference>
<feature type="region of interest" description="Disordered" evidence="4">
    <location>
        <begin position="1"/>
        <end position="23"/>
    </location>
</feature>
<dbReference type="InterPro" id="IPR039750">
    <property type="entry name" value="DRC1/DRC2"/>
</dbReference>
<evidence type="ECO:0000256" key="4">
    <source>
        <dbReference type="SAM" id="MobiDB-lite"/>
    </source>
</evidence>
<evidence type="ECO:0000259" key="6">
    <source>
        <dbReference type="Pfam" id="PF14775"/>
    </source>
</evidence>
<dbReference type="Pfam" id="PF14772">
    <property type="entry name" value="NYD-SP28"/>
    <property type="match status" value="1"/>
</dbReference>